<dbReference type="EMBL" id="LJZO01000007">
    <property type="protein sequence ID" value="ROW01080.1"/>
    <property type="molecule type" value="Genomic_DNA"/>
</dbReference>
<dbReference type="OrthoDB" id="5378633at2759"/>
<feature type="transmembrane region" description="Helical" evidence="6">
    <location>
        <begin position="12"/>
        <end position="32"/>
    </location>
</feature>
<comment type="caution">
    <text evidence="8">The sequence shown here is derived from an EMBL/GenBank/DDBJ whole genome shotgun (WGS) entry which is preliminary data.</text>
</comment>
<name>A0A423WCN8_CYTCH</name>
<keyword evidence="3 6" id="KW-1133">Transmembrane helix</keyword>
<evidence type="ECO:0000259" key="7">
    <source>
        <dbReference type="Pfam" id="PF20684"/>
    </source>
</evidence>
<dbReference type="PANTHER" id="PTHR33048">
    <property type="entry name" value="PTH11-LIKE INTEGRAL MEMBRANE PROTEIN (AFU_ORTHOLOGUE AFUA_5G11245)"/>
    <property type="match status" value="1"/>
</dbReference>
<evidence type="ECO:0000313" key="9">
    <source>
        <dbReference type="Proteomes" id="UP000284375"/>
    </source>
</evidence>
<sequence length="217" mass="24184">MRPLTHTGRENVAACISTIVLTALALIARFAVRVSHGQIPFGSDWLCLWAAVMFYAYCGLILEYILSISGDGSADLLHGKVVTLLKIVYAIGILFVFIITSIKLSILWFYYQVFSGAQGGGERNRLIIKIAAVICCLWFIIVTFVLIFQCTPVYAFWSYMDQPPYCMSTPHFLLGEEITNLFLDVFVLCIPIPILSSLHLSRSNKSALIVIFMLGSL</sequence>
<keyword evidence="2 6" id="KW-0812">Transmembrane</keyword>
<gene>
    <name evidence="8" type="ORF">VSDG_02845</name>
</gene>
<evidence type="ECO:0000256" key="3">
    <source>
        <dbReference type="ARBA" id="ARBA00022989"/>
    </source>
</evidence>
<evidence type="ECO:0000256" key="2">
    <source>
        <dbReference type="ARBA" id="ARBA00022692"/>
    </source>
</evidence>
<evidence type="ECO:0000256" key="6">
    <source>
        <dbReference type="SAM" id="Phobius"/>
    </source>
</evidence>
<dbReference type="GO" id="GO:0016020">
    <property type="term" value="C:membrane"/>
    <property type="evidence" value="ECO:0007669"/>
    <property type="project" value="UniProtKB-SubCell"/>
</dbReference>
<dbReference type="AlphaFoldDB" id="A0A423WCN8"/>
<comment type="similarity">
    <text evidence="5">Belongs to the SAT4 family.</text>
</comment>
<dbReference type="PANTHER" id="PTHR33048:SF47">
    <property type="entry name" value="INTEGRAL MEMBRANE PROTEIN-RELATED"/>
    <property type="match status" value="1"/>
</dbReference>
<feature type="transmembrane region" description="Helical" evidence="6">
    <location>
        <begin position="44"/>
        <end position="67"/>
    </location>
</feature>
<protein>
    <recommendedName>
        <fullName evidence="7">Rhodopsin domain-containing protein</fullName>
    </recommendedName>
</protein>
<accession>A0A423WCN8</accession>
<dbReference type="Proteomes" id="UP000284375">
    <property type="component" value="Unassembled WGS sequence"/>
</dbReference>
<comment type="subcellular location">
    <subcellularLocation>
        <location evidence="1">Membrane</location>
        <topology evidence="1">Multi-pass membrane protein</topology>
    </subcellularLocation>
</comment>
<organism evidence="8 9">
    <name type="scientific">Cytospora chrysosperma</name>
    <name type="common">Cytospora canker fungus</name>
    <name type="synonym">Sphaeria chrysosperma</name>
    <dbReference type="NCBI Taxonomy" id="252740"/>
    <lineage>
        <taxon>Eukaryota</taxon>
        <taxon>Fungi</taxon>
        <taxon>Dikarya</taxon>
        <taxon>Ascomycota</taxon>
        <taxon>Pezizomycotina</taxon>
        <taxon>Sordariomycetes</taxon>
        <taxon>Sordariomycetidae</taxon>
        <taxon>Diaporthales</taxon>
        <taxon>Cytosporaceae</taxon>
        <taxon>Cytospora</taxon>
    </lineage>
</organism>
<feature type="transmembrane region" description="Helical" evidence="6">
    <location>
        <begin position="178"/>
        <end position="198"/>
    </location>
</feature>
<evidence type="ECO:0000256" key="4">
    <source>
        <dbReference type="ARBA" id="ARBA00023136"/>
    </source>
</evidence>
<keyword evidence="9" id="KW-1185">Reference proteome</keyword>
<reference evidence="8 9" key="1">
    <citation type="submission" date="2015-09" db="EMBL/GenBank/DDBJ databases">
        <title>Host preference determinants of Valsa canker pathogens revealed by comparative genomics.</title>
        <authorList>
            <person name="Yin Z."/>
            <person name="Huang L."/>
        </authorList>
    </citation>
    <scope>NUCLEOTIDE SEQUENCE [LARGE SCALE GENOMIC DNA]</scope>
    <source>
        <strain evidence="8 9">YSFL</strain>
    </source>
</reference>
<proteinExistence type="inferred from homology"/>
<evidence type="ECO:0000256" key="5">
    <source>
        <dbReference type="ARBA" id="ARBA00038359"/>
    </source>
</evidence>
<feature type="domain" description="Rhodopsin" evidence="7">
    <location>
        <begin position="28"/>
        <end position="216"/>
    </location>
</feature>
<evidence type="ECO:0000256" key="1">
    <source>
        <dbReference type="ARBA" id="ARBA00004141"/>
    </source>
</evidence>
<dbReference type="InterPro" id="IPR052337">
    <property type="entry name" value="SAT4-like"/>
</dbReference>
<keyword evidence="4 6" id="KW-0472">Membrane</keyword>
<evidence type="ECO:0000313" key="8">
    <source>
        <dbReference type="EMBL" id="ROW01080.1"/>
    </source>
</evidence>
<dbReference type="Pfam" id="PF20684">
    <property type="entry name" value="Fung_rhodopsin"/>
    <property type="match status" value="1"/>
</dbReference>
<dbReference type="InterPro" id="IPR049326">
    <property type="entry name" value="Rhodopsin_dom_fungi"/>
</dbReference>
<feature type="transmembrane region" description="Helical" evidence="6">
    <location>
        <begin position="87"/>
        <end position="110"/>
    </location>
</feature>
<feature type="transmembrane region" description="Helical" evidence="6">
    <location>
        <begin position="130"/>
        <end position="158"/>
    </location>
</feature>